<dbReference type="GO" id="GO:0006417">
    <property type="term" value="P:regulation of translation"/>
    <property type="evidence" value="ECO:0007669"/>
    <property type="project" value="UniProtKB-KW"/>
</dbReference>
<keyword evidence="4" id="KW-0143">Chaperone</keyword>
<evidence type="ECO:0000256" key="3">
    <source>
        <dbReference type="ARBA" id="ARBA00022845"/>
    </source>
</evidence>
<dbReference type="InterPro" id="IPR003775">
    <property type="entry name" value="Flagellar_assembly_factor_FliW"/>
</dbReference>
<organism evidence="5 6">
    <name type="scientific">Aliarcobacter butzleri L348</name>
    <dbReference type="NCBI Taxonomy" id="1447256"/>
    <lineage>
        <taxon>Bacteria</taxon>
        <taxon>Pseudomonadati</taxon>
        <taxon>Campylobacterota</taxon>
        <taxon>Epsilonproteobacteria</taxon>
        <taxon>Campylobacterales</taxon>
        <taxon>Arcobacteraceae</taxon>
        <taxon>Aliarcobacter</taxon>
    </lineage>
</organism>
<protein>
    <submittedName>
        <fullName evidence="5">FliW protein</fullName>
    </submittedName>
</protein>
<dbReference type="RefSeq" id="WP_004510293.1">
    <property type="nucleotide sequence ID" value="NZ_JAIQ01000085.1"/>
</dbReference>
<dbReference type="SUPFAM" id="SSF141457">
    <property type="entry name" value="BH3618-like"/>
    <property type="match status" value="1"/>
</dbReference>
<keyword evidence="1" id="KW-0963">Cytoplasm</keyword>
<dbReference type="Pfam" id="PF02623">
    <property type="entry name" value="FliW"/>
    <property type="match status" value="1"/>
</dbReference>
<proteinExistence type="predicted"/>
<evidence type="ECO:0000256" key="2">
    <source>
        <dbReference type="ARBA" id="ARBA00022795"/>
    </source>
</evidence>
<dbReference type="PANTHER" id="PTHR39190">
    <property type="entry name" value="FLAGELLAR ASSEMBLY FACTOR FLIW"/>
    <property type="match status" value="1"/>
</dbReference>
<dbReference type="Gene3D" id="2.30.290.10">
    <property type="entry name" value="BH3618-like"/>
    <property type="match status" value="1"/>
</dbReference>
<dbReference type="Proteomes" id="UP000035514">
    <property type="component" value="Unassembled WGS sequence"/>
</dbReference>
<evidence type="ECO:0000256" key="4">
    <source>
        <dbReference type="ARBA" id="ARBA00023186"/>
    </source>
</evidence>
<dbReference type="PATRIC" id="fig|1447256.3.peg.1123"/>
<comment type="caution">
    <text evidence="5">The sequence shown here is derived from an EMBL/GenBank/DDBJ whole genome shotgun (WGS) entry which is preliminary data.</text>
</comment>
<name>A0A0G9K1F4_9BACT</name>
<evidence type="ECO:0000313" key="6">
    <source>
        <dbReference type="Proteomes" id="UP000035514"/>
    </source>
</evidence>
<gene>
    <name evidence="5" type="ORF">AA20_05770</name>
</gene>
<dbReference type="GeneID" id="24304264"/>
<accession>A0A0G9K1F4</accession>
<dbReference type="GO" id="GO:0044780">
    <property type="term" value="P:bacterial-type flagellum assembly"/>
    <property type="evidence" value="ECO:0007669"/>
    <property type="project" value="InterPro"/>
</dbReference>
<evidence type="ECO:0000313" key="5">
    <source>
        <dbReference type="EMBL" id="KLE00332.1"/>
    </source>
</evidence>
<reference evidence="5 6" key="1">
    <citation type="submission" date="2014-01" db="EMBL/GenBank/DDBJ databases">
        <title>Development of a Comparative Genomic Fingerprinting Assay for High Resolution Genotyping of Arcobacter butzleri.</title>
        <authorList>
            <person name="Webb A.L."/>
            <person name="Inglis G.D."/>
            <person name="Kruczkiewicz P."/>
            <person name="Selinger L.B."/>
            <person name="Taboada E.N."/>
        </authorList>
    </citation>
    <scope>NUCLEOTIDE SEQUENCE [LARGE SCALE GENOMIC DNA]</scope>
    <source>
        <strain evidence="5 6">L348</strain>
    </source>
</reference>
<keyword evidence="2" id="KW-1005">Bacterial flagellum biogenesis</keyword>
<dbReference type="EMBL" id="JAIQ01000085">
    <property type="protein sequence ID" value="KLE00332.1"/>
    <property type="molecule type" value="Genomic_DNA"/>
</dbReference>
<dbReference type="PANTHER" id="PTHR39190:SF1">
    <property type="entry name" value="FLAGELLAR ASSEMBLY FACTOR FLIW"/>
    <property type="match status" value="1"/>
</dbReference>
<dbReference type="AlphaFoldDB" id="A0A0G9K1F4"/>
<keyword evidence="3" id="KW-0810">Translation regulation</keyword>
<sequence>MYKVVLPILGFENVETLEIEKLDDLMSFLILGEKTKMSVVNIDGLSKVSFDFQIDEDVLEKLKIKSRDDFNIYFSVVSQNPVEYSIINLVSPIFINEKEKLIGQYVTSEKVEPYLASINKCSTIQ</sequence>
<dbReference type="InterPro" id="IPR024046">
    <property type="entry name" value="Flagellar_assmbl_FliW_dom_sf"/>
</dbReference>
<evidence type="ECO:0000256" key="1">
    <source>
        <dbReference type="ARBA" id="ARBA00022490"/>
    </source>
</evidence>